<accession>A0A328VP47</accession>
<organism evidence="1 2">
    <name type="scientific">Thermogemmatispora tikiterensis</name>
    <dbReference type="NCBI Taxonomy" id="1825093"/>
    <lineage>
        <taxon>Bacteria</taxon>
        <taxon>Bacillati</taxon>
        <taxon>Chloroflexota</taxon>
        <taxon>Ktedonobacteria</taxon>
        <taxon>Thermogemmatisporales</taxon>
        <taxon>Thermogemmatisporaceae</taxon>
        <taxon>Thermogemmatispora</taxon>
    </lineage>
</organism>
<dbReference type="Proteomes" id="UP000248706">
    <property type="component" value="Unassembled WGS sequence"/>
</dbReference>
<dbReference type="RefSeq" id="WP_112429093.1">
    <property type="nucleotide sequence ID" value="NZ_MCIF01000002.1"/>
</dbReference>
<comment type="caution">
    <text evidence="1">The sequence shown here is derived from an EMBL/GenBank/DDBJ whole genome shotgun (WGS) entry which is preliminary data.</text>
</comment>
<protein>
    <submittedName>
        <fullName evidence="1">Uncharacterized protein</fullName>
    </submittedName>
</protein>
<sequence length="359" mass="40437">MTTESTLESFADTLADVSAELVRTQEQYDTFALARLVPFPGYRRRHAILRRLCGISPCQRSVPSWWHALLDELARFGVSPSLIALLREVEEPEFYGGCLLGAHAERLKEIGACSGPPRPAWTRSPRLGKILEALGQREGSEEERQCILRWYQQYQNRGAKEGQRILIISAHPWDILSMGSGRSYRTCQALDQESVSSYQRRLPSNLLDAGMLVAYIPSSLEAIRDRWTLQRMEARCILRLLFCPHLRRWVIYIDRCYGDVSLSQMLRAGIEQLLEQRGIASSGYVGSGSPASFLPVRGRLLSFPDGLWEPYLDGDTLSWIDLCVHGRSYARLEGHLFIRVTPGTERSAGNALDALDVGP</sequence>
<dbReference type="AlphaFoldDB" id="A0A328VP47"/>
<evidence type="ECO:0000313" key="1">
    <source>
        <dbReference type="EMBL" id="RAQ95935.1"/>
    </source>
</evidence>
<name>A0A328VP47_9CHLR</name>
<dbReference type="EMBL" id="MCIF01000002">
    <property type="protein sequence ID" value="RAQ95935.1"/>
    <property type="molecule type" value="Genomic_DNA"/>
</dbReference>
<proteinExistence type="predicted"/>
<gene>
    <name evidence="1" type="ORF">A4R35_10350</name>
</gene>
<keyword evidence="2" id="KW-1185">Reference proteome</keyword>
<evidence type="ECO:0000313" key="2">
    <source>
        <dbReference type="Proteomes" id="UP000248706"/>
    </source>
</evidence>
<reference evidence="1 2" key="1">
    <citation type="submission" date="2016-08" db="EMBL/GenBank/DDBJ databases">
        <title>Analysis of Carbohydrate Active Enzymes in Thermogemmatispora T81 Reveals Carbohydrate Degradation Ability.</title>
        <authorList>
            <person name="Tomazini A."/>
            <person name="Lal S."/>
            <person name="Stott M."/>
            <person name="Henrissat B."/>
            <person name="Polikarpov I."/>
            <person name="Sparling R."/>
            <person name="Levin D.B."/>
        </authorList>
    </citation>
    <scope>NUCLEOTIDE SEQUENCE [LARGE SCALE GENOMIC DNA]</scope>
    <source>
        <strain evidence="1 2">T81</strain>
    </source>
</reference>